<feature type="non-terminal residue" evidence="3">
    <location>
        <position position="207"/>
    </location>
</feature>
<feature type="region of interest" description="Disordered" evidence="1">
    <location>
        <begin position="151"/>
        <end position="207"/>
    </location>
</feature>
<dbReference type="AlphaFoldDB" id="A0A255EA31"/>
<dbReference type="InterPro" id="IPR036116">
    <property type="entry name" value="FN3_sf"/>
</dbReference>
<organism evidence="3 4">
    <name type="scientific">Parenemella sanctibonifatiensis</name>
    <dbReference type="NCBI Taxonomy" id="2016505"/>
    <lineage>
        <taxon>Bacteria</taxon>
        <taxon>Bacillati</taxon>
        <taxon>Actinomycetota</taxon>
        <taxon>Actinomycetes</taxon>
        <taxon>Propionibacteriales</taxon>
        <taxon>Propionibacteriaceae</taxon>
        <taxon>Parenemella</taxon>
    </lineage>
</organism>
<dbReference type="Proteomes" id="UP000216533">
    <property type="component" value="Unassembled WGS sequence"/>
</dbReference>
<evidence type="ECO:0008006" key="5">
    <source>
        <dbReference type="Google" id="ProtNLM"/>
    </source>
</evidence>
<dbReference type="GO" id="GO:0005975">
    <property type="term" value="P:carbohydrate metabolic process"/>
    <property type="evidence" value="ECO:0007669"/>
    <property type="project" value="UniProtKB-ARBA"/>
</dbReference>
<proteinExistence type="predicted"/>
<keyword evidence="2" id="KW-0732">Signal</keyword>
<gene>
    <name evidence="3" type="ORF">CGZ92_04080</name>
</gene>
<feature type="compositionally biased region" description="Polar residues" evidence="1">
    <location>
        <begin position="187"/>
        <end position="198"/>
    </location>
</feature>
<dbReference type="InterPro" id="IPR013783">
    <property type="entry name" value="Ig-like_fold"/>
</dbReference>
<feature type="compositionally biased region" description="Basic and acidic residues" evidence="1">
    <location>
        <begin position="161"/>
        <end position="171"/>
    </location>
</feature>
<evidence type="ECO:0000256" key="2">
    <source>
        <dbReference type="SAM" id="SignalP"/>
    </source>
</evidence>
<name>A0A255EA31_9ACTN</name>
<feature type="chain" id="PRO_5039319969" description="Fibronectin type-III domain-containing protein" evidence="2">
    <location>
        <begin position="21"/>
        <end position="207"/>
    </location>
</feature>
<feature type="compositionally biased region" description="Low complexity" evidence="1">
    <location>
        <begin position="30"/>
        <end position="53"/>
    </location>
</feature>
<feature type="signal peptide" evidence="2">
    <location>
        <begin position="1"/>
        <end position="20"/>
    </location>
</feature>
<protein>
    <recommendedName>
        <fullName evidence="5">Fibronectin type-III domain-containing protein</fullName>
    </recommendedName>
</protein>
<dbReference type="Gene3D" id="2.60.40.10">
    <property type="entry name" value="Immunoglobulins"/>
    <property type="match status" value="1"/>
</dbReference>
<evidence type="ECO:0000313" key="3">
    <source>
        <dbReference type="EMBL" id="OYN88428.1"/>
    </source>
</evidence>
<dbReference type="SUPFAM" id="SSF49265">
    <property type="entry name" value="Fibronectin type III"/>
    <property type="match status" value="1"/>
</dbReference>
<sequence length="207" mass="21142">MLIAGAAVLAALAIAAPALLNLSSQPSGDPHQAPAARSSQAPADQPAAPSTSPVPSGWQTSSRQDRPPAPVSNLRLSSNTWHNFTVAWDASPDAYEGLSYRILLNGSAVGSTEGLTATINWVRGTERHLVQVEAVGAAGLVSELRSIVVIPPADPSGGGADGRHRPDRGVDEAGGAPTPQVPAPTDQAPSDQPPTDQVPSDEPPTEP</sequence>
<evidence type="ECO:0000313" key="4">
    <source>
        <dbReference type="Proteomes" id="UP000216533"/>
    </source>
</evidence>
<dbReference type="EMBL" id="NMVI01000012">
    <property type="protein sequence ID" value="OYN88428.1"/>
    <property type="molecule type" value="Genomic_DNA"/>
</dbReference>
<accession>A0A255EA31</accession>
<evidence type="ECO:0000256" key="1">
    <source>
        <dbReference type="SAM" id="MobiDB-lite"/>
    </source>
</evidence>
<feature type="region of interest" description="Disordered" evidence="1">
    <location>
        <begin position="25"/>
        <end position="75"/>
    </location>
</feature>
<comment type="caution">
    <text evidence="3">The sequence shown here is derived from an EMBL/GenBank/DDBJ whole genome shotgun (WGS) entry which is preliminary data.</text>
</comment>
<reference evidence="3 4" key="1">
    <citation type="submission" date="2017-07" db="EMBL/GenBank/DDBJ databases">
        <title>Draft whole genome sequences of clinical Proprionibacteriaceae strains.</title>
        <authorList>
            <person name="Bernier A.-M."/>
            <person name="Bernard K."/>
            <person name="Domingo M.-C."/>
        </authorList>
    </citation>
    <scope>NUCLEOTIDE SEQUENCE [LARGE SCALE GENOMIC DNA]</scope>
    <source>
        <strain evidence="3 4">NML 160184</strain>
    </source>
</reference>